<dbReference type="InterPro" id="IPR033130">
    <property type="entry name" value="RNase_T2_His_AS_2"/>
</dbReference>
<dbReference type="CDD" id="cd01061">
    <property type="entry name" value="RNase_T2_euk"/>
    <property type="match status" value="1"/>
</dbReference>
<dbReference type="EMBL" id="GBYB01006948">
    <property type="protein sequence ID" value="JAG76715.1"/>
    <property type="molecule type" value="Transcribed_RNA"/>
</dbReference>
<gene>
    <name evidence="5" type="primary">RNOY</name>
    <name evidence="5" type="ORF">g.57716</name>
</gene>
<name>A0A0C9PZH0_9HYME</name>
<evidence type="ECO:0000313" key="5">
    <source>
        <dbReference type="EMBL" id="JAG76715.1"/>
    </source>
</evidence>
<protein>
    <submittedName>
        <fullName evidence="5">RNOY protein</fullName>
    </submittedName>
</protein>
<accession>A0A0C9PZH0</accession>
<evidence type="ECO:0000256" key="2">
    <source>
        <dbReference type="ARBA" id="ARBA00023157"/>
    </source>
</evidence>
<dbReference type="InterPro" id="IPR036430">
    <property type="entry name" value="RNase_T2-like_sf"/>
</dbReference>
<reference evidence="5" key="1">
    <citation type="submission" date="2015-01" db="EMBL/GenBank/DDBJ databases">
        <title>Transcriptome Assembly of Fopius arisanus.</title>
        <authorList>
            <person name="Geib S."/>
        </authorList>
    </citation>
    <scope>NUCLEOTIDE SEQUENCE</scope>
</reference>
<dbReference type="PROSITE" id="PS00530">
    <property type="entry name" value="RNASE_T2_1"/>
    <property type="match status" value="1"/>
</dbReference>
<organism evidence="5">
    <name type="scientific">Fopius arisanus</name>
    <dbReference type="NCBI Taxonomy" id="64838"/>
    <lineage>
        <taxon>Eukaryota</taxon>
        <taxon>Metazoa</taxon>
        <taxon>Ecdysozoa</taxon>
        <taxon>Arthropoda</taxon>
        <taxon>Hexapoda</taxon>
        <taxon>Insecta</taxon>
        <taxon>Pterygota</taxon>
        <taxon>Neoptera</taxon>
        <taxon>Endopterygota</taxon>
        <taxon>Hymenoptera</taxon>
        <taxon>Apocrita</taxon>
        <taxon>Ichneumonoidea</taxon>
        <taxon>Braconidae</taxon>
        <taxon>Opiinae</taxon>
        <taxon>Fopius</taxon>
    </lineage>
</organism>
<feature type="active site" evidence="3">
    <location>
        <position position="156"/>
    </location>
</feature>
<dbReference type="Gene3D" id="3.90.730.10">
    <property type="entry name" value="Ribonuclease T2-like"/>
    <property type="match status" value="1"/>
</dbReference>
<evidence type="ECO:0000256" key="1">
    <source>
        <dbReference type="ARBA" id="ARBA00007469"/>
    </source>
</evidence>
<evidence type="ECO:0000256" key="3">
    <source>
        <dbReference type="PIRSR" id="PIRSR633697-1"/>
    </source>
</evidence>
<feature type="non-terminal residue" evidence="5">
    <location>
        <position position="1"/>
    </location>
</feature>
<dbReference type="InterPro" id="IPR033697">
    <property type="entry name" value="Ribonuclease_T2_eukaryotic"/>
</dbReference>
<proteinExistence type="inferred from homology"/>
<dbReference type="GO" id="GO:0005576">
    <property type="term" value="C:extracellular region"/>
    <property type="evidence" value="ECO:0007669"/>
    <property type="project" value="TreeGrafter"/>
</dbReference>
<dbReference type="InterPro" id="IPR001568">
    <property type="entry name" value="RNase_T2-like"/>
</dbReference>
<dbReference type="AlphaFoldDB" id="A0A0C9PZH0"/>
<evidence type="ECO:0000256" key="4">
    <source>
        <dbReference type="RuleBase" id="RU004328"/>
    </source>
</evidence>
<dbReference type="InterPro" id="IPR018188">
    <property type="entry name" value="RNase_T2_His_AS_1"/>
</dbReference>
<dbReference type="Pfam" id="PF00445">
    <property type="entry name" value="Ribonuclease_T2"/>
    <property type="match status" value="1"/>
</dbReference>
<dbReference type="GO" id="GO:0003723">
    <property type="term" value="F:RNA binding"/>
    <property type="evidence" value="ECO:0007669"/>
    <property type="project" value="InterPro"/>
</dbReference>
<feature type="active site" evidence="3">
    <location>
        <position position="99"/>
    </location>
</feature>
<dbReference type="PANTHER" id="PTHR11240:SF22">
    <property type="entry name" value="RIBONUCLEASE T2"/>
    <property type="match status" value="1"/>
</dbReference>
<dbReference type="GO" id="GO:0006401">
    <property type="term" value="P:RNA catabolic process"/>
    <property type="evidence" value="ECO:0007669"/>
    <property type="project" value="TreeGrafter"/>
</dbReference>
<dbReference type="PROSITE" id="PS00531">
    <property type="entry name" value="RNASE_T2_2"/>
    <property type="match status" value="1"/>
</dbReference>
<feature type="active site" evidence="3">
    <location>
        <position position="152"/>
    </location>
</feature>
<keyword evidence="2" id="KW-1015">Disulfide bond</keyword>
<comment type="similarity">
    <text evidence="1 4">Belongs to the RNase T2 family.</text>
</comment>
<dbReference type="PANTHER" id="PTHR11240">
    <property type="entry name" value="RIBONUCLEASE T2"/>
    <property type="match status" value="1"/>
</dbReference>
<sequence>FHRGVRHFLFQINLDMEINLISANQLRFLYFGLLIVTVQTYPGIPNVPEFLELPEIIGLTTEKEFDILILTQQWPQTICSTFESAKPCKLPPDNRWTIHGLWPTKLHTKEPAFCDNGAKFNHAAIASIEKELNEKWPSLNNKKSSRDFWTHEWKKHGTCSTMLKPVNTQENYFRKTLQLRDKFYVKSILDKLKILPGKSYPVKKIVDGINQALGKRCVVSLVCNSAKKLSYLSEIQICFDKSFNLIDCQGSIQYPKKCPRTHDIIYPDSPPAVYLDGLDEIEQSTNY</sequence>
<dbReference type="SUPFAM" id="SSF55895">
    <property type="entry name" value="Ribonuclease Rh-like"/>
    <property type="match status" value="1"/>
</dbReference>
<dbReference type="GO" id="GO:0033897">
    <property type="term" value="F:ribonuclease T2 activity"/>
    <property type="evidence" value="ECO:0007669"/>
    <property type="project" value="InterPro"/>
</dbReference>